<sequence>MSELPELIPGLPEEIALECLTRLHYSTHSVAARVCRRWRHLLLSRGFYNNRKKSGHTHKAACLIQSLPAQFASSESKATGPPKYGVSIVDPVNGTWERVEPVPDYPDGLPLFCQVTSSEGKLVLMGGWDPVNYEPLIHVFVYDFTTRRWRKSKDMPETRSFFALGELNGQVIIAGGHDENKNALNSAWVYNVTCDEWTELPRMSQERDECEGLVIGGQFWVVSGYRTESQGQFEGSAESIELGASQWRKIEDAWKENRCPKSCIGVDKGGKLVNWIGCVREVKAGVCVGHTSEWTMVSGSAYEGGAQAFYIMEGQNGKWKRVDVAEGFSGFVQSGCFVEI</sequence>
<evidence type="ECO:0000259" key="1">
    <source>
        <dbReference type="SMART" id="SM00256"/>
    </source>
</evidence>
<dbReference type="OMA" id="RENEWSE"/>
<organism evidence="2 3">
    <name type="scientific">Manihot esculenta</name>
    <name type="common">Cassava</name>
    <name type="synonym">Jatropha manihot</name>
    <dbReference type="NCBI Taxonomy" id="3983"/>
    <lineage>
        <taxon>Eukaryota</taxon>
        <taxon>Viridiplantae</taxon>
        <taxon>Streptophyta</taxon>
        <taxon>Embryophyta</taxon>
        <taxon>Tracheophyta</taxon>
        <taxon>Spermatophyta</taxon>
        <taxon>Magnoliopsida</taxon>
        <taxon>eudicotyledons</taxon>
        <taxon>Gunneridae</taxon>
        <taxon>Pentapetalae</taxon>
        <taxon>rosids</taxon>
        <taxon>fabids</taxon>
        <taxon>Malpighiales</taxon>
        <taxon>Euphorbiaceae</taxon>
        <taxon>Crotonoideae</taxon>
        <taxon>Manihoteae</taxon>
        <taxon>Manihot</taxon>
    </lineage>
</organism>
<keyword evidence="3" id="KW-1185">Reference proteome</keyword>
<accession>A0A2C9V8Z6</accession>
<dbReference type="Gene3D" id="1.20.1280.50">
    <property type="match status" value="1"/>
</dbReference>
<dbReference type="InterPro" id="IPR006652">
    <property type="entry name" value="Kelch_1"/>
</dbReference>
<feature type="domain" description="F-box" evidence="1">
    <location>
        <begin position="11"/>
        <end position="51"/>
    </location>
</feature>
<dbReference type="InterPro" id="IPR036047">
    <property type="entry name" value="F-box-like_dom_sf"/>
</dbReference>
<dbReference type="Pfam" id="PF01344">
    <property type="entry name" value="Kelch_1"/>
    <property type="match status" value="2"/>
</dbReference>
<name>A0A2C9V8Z6_MANES</name>
<proteinExistence type="predicted"/>
<dbReference type="PANTHER" id="PTHR46407">
    <property type="entry name" value="OS02G0208700 PROTEIN"/>
    <property type="match status" value="1"/>
</dbReference>
<dbReference type="SMART" id="SM00612">
    <property type="entry name" value="Kelch"/>
    <property type="match status" value="2"/>
</dbReference>
<protein>
    <recommendedName>
        <fullName evidence="1">F-box domain-containing protein</fullName>
    </recommendedName>
</protein>
<dbReference type="SMART" id="SM00256">
    <property type="entry name" value="FBOX"/>
    <property type="match status" value="1"/>
</dbReference>
<dbReference type="SUPFAM" id="SSF81383">
    <property type="entry name" value="F-box domain"/>
    <property type="match status" value="1"/>
</dbReference>
<comment type="caution">
    <text evidence="2">The sequence shown here is derived from an EMBL/GenBank/DDBJ whole genome shotgun (WGS) entry which is preliminary data.</text>
</comment>
<dbReference type="PANTHER" id="PTHR46407:SF4">
    <property type="entry name" value="F-BOX DOMAIN-CONTAINING PROTEIN"/>
    <property type="match status" value="1"/>
</dbReference>
<dbReference type="GO" id="GO:2000762">
    <property type="term" value="P:regulation of phenylpropanoid metabolic process"/>
    <property type="evidence" value="ECO:0007669"/>
    <property type="project" value="InterPro"/>
</dbReference>
<gene>
    <name evidence="2" type="ORF">MANES_09G040100v8</name>
</gene>
<dbReference type="OrthoDB" id="191037at2759"/>
<dbReference type="GO" id="GO:0080037">
    <property type="term" value="P:negative regulation of cytokinin-activated signaling pathway"/>
    <property type="evidence" value="ECO:0007669"/>
    <property type="project" value="InterPro"/>
</dbReference>
<dbReference type="SUPFAM" id="SSF117281">
    <property type="entry name" value="Kelch motif"/>
    <property type="match status" value="1"/>
</dbReference>
<dbReference type="Gramene" id="Manes.09G040100.1.v8.1">
    <property type="protein sequence ID" value="Manes.09G040100.1.v8.1.CDS.1"/>
    <property type="gene ID" value="Manes.09G040100.v8.1"/>
</dbReference>
<dbReference type="Pfam" id="PF00646">
    <property type="entry name" value="F-box"/>
    <property type="match status" value="1"/>
</dbReference>
<evidence type="ECO:0000313" key="2">
    <source>
        <dbReference type="EMBL" id="OAY40668.1"/>
    </source>
</evidence>
<dbReference type="CDD" id="cd22152">
    <property type="entry name" value="F-box_AtAFR-like"/>
    <property type="match status" value="1"/>
</dbReference>
<dbReference type="Proteomes" id="UP000091857">
    <property type="component" value="Chromosome 9"/>
</dbReference>
<reference evidence="3" key="1">
    <citation type="journal article" date="2016" name="Nat. Biotechnol.">
        <title>Sequencing wild and cultivated cassava and related species reveals extensive interspecific hybridization and genetic diversity.</title>
        <authorList>
            <person name="Bredeson J.V."/>
            <person name="Lyons J.B."/>
            <person name="Prochnik S.E."/>
            <person name="Wu G.A."/>
            <person name="Ha C.M."/>
            <person name="Edsinger-Gonzales E."/>
            <person name="Grimwood J."/>
            <person name="Schmutz J."/>
            <person name="Rabbi I.Y."/>
            <person name="Egesi C."/>
            <person name="Nauluvula P."/>
            <person name="Lebot V."/>
            <person name="Ndunguru J."/>
            <person name="Mkamilo G."/>
            <person name="Bart R.S."/>
            <person name="Setter T.L."/>
            <person name="Gleadow R.M."/>
            <person name="Kulakow P."/>
            <person name="Ferguson M.E."/>
            <person name="Rounsley S."/>
            <person name="Rokhsar D.S."/>
        </authorList>
    </citation>
    <scope>NUCLEOTIDE SEQUENCE [LARGE SCALE GENOMIC DNA]</scope>
    <source>
        <strain evidence="3">cv. AM560-2</strain>
    </source>
</reference>
<dbReference type="AlphaFoldDB" id="A0A2C9V8Z6"/>
<dbReference type="InterPro" id="IPR001810">
    <property type="entry name" value="F-box_dom"/>
</dbReference>
<dbReference type="InterPro" id="IPR044595">
    <property type="entry name" value="KMD1-4"/>
</dbReference>
<dbReference type="Gene3D" id="2.120.10.80">
    <property type="entry name" value="Kelch-type beta propeller"/>
    <property type="match status" value="1"/>
</dbReference>
<evidence type="ECO:0000313" key="3">
    <source>
        <dbReference type="Proteomes" id="UP000091857"/>
    </source>
</evidence>
<dbReference type="EMBL" id="CM004395">
    <property type="protein sequence ID" value="OAY40668.1"/>
    <property type="molecule type" value="Genomic_DNA"/>
</dbReference>
<dbReference type="InterPro" id="IPR015915">
    <property type="entry name" value="Kelch-typ_b-propeller"/>
</dbReference>